<reference evidence="2" key="1">
    <citation type="journal article" date="2013" name="J. Plant Res.">
        <title>Effect of fungi and light on seed germination of three Opuntia species from semiarid lands of central Mexico.</title>
        <authorList>
            <person name="Delgado-Sanchez P."/>
            <person name="Jimenez-Bremont J.F."/>
            <person name="Guerrero-Gonzalez Mde L."/>
            <person name="Flores J."/>
        </authorList>
    </citation>
    <scope>NUCLEOTIDE SEQUENCE</scope>
    <source>
        <tissue evidence="2">Cladode</tissue>
    </source>
</reference>
<dbReference type="AlphaFoldDB" id="A0A7C9DTA6"/>
<accession>A0A7C9DTA6</accession>
<feature type="chain" id="PRO_5028384722" evidence="1">
    <location>
        <begin position="20"/>
        <end position="141"/>
    </location>
</feature>
<dbReference type="EMBL" id="GISG01150754">
    <property type="protein sequence ID" value="MBA4647505.1"/>
    <property type="molecule type" value="Transcribed_RNA"/>
</dbReference>
<organism evidence="2">
    <name type="scientific">Opuntia streptacantha</name>
    <name type="common">Prickly pear cactus</name>
    <name type="synonym">Opuntia cardona</name>
    <dbReference type="NCBI Taxonomy" id="393608"/>
    <lineage>
        <taxon>Eukaryota</taxon>
        <taxon>Viridiplantae</taxon>
        <taxon>Streptophyta</taxon>
        <taxon>Embryophyta</taxon>
        <taxon>Tracheophyta</taxon>
        <taxon>Spermatophyta</taxon>
        <taxon>Magnoliopsida</taxon>
        <taxon>eudicotyledons</taxon>
        <taxon>Gunneridae</taxon>
        <taxon>Pentapetalae</taxon>
        <taxon>Caryophyllales</taxon>
        <taxon>Cactineae</taxon>
        <taxon>Cactaceae</taxon>
        <taxon>Opuntioideae</taxon>
        <taxon>Opuntia</taxon>
    </lineage>
</organism>
<reference evidence="2" key="2">
    <citation type="submission" date="2020-07" db="EMBL/GenBank/DDBJ databases">
        <authorList>
            <person name="Vera ALvarez R."/>
            <person name="Arias-Moreno D.M."/>
            <person name="Jimenez-Jacinto V."/>
            <person name="Jimenez-Bremont J.F."/>
            <person name="Swaminathan K."/>
            <person name="Moose S.P."/>
            <person name="Guerrero-Gonzalez M.L."/>
            <person name="Marino-Ramirez L."/>
            <person name="Landsman D."/>
            <person name="Rodriguez-Kessler M."/>
            <person name="Delgado-Sanchez P."/>
        </authorList>
    </citation>
    <scope>NUCLEOTIDE SEQUENCE</scope>
    <source>
        <tissue evidence="2">Cladode</tissue>
    </source>
</reference>
<keyword evidence="1" id="KW-0732">Signal</keyword>
<protein>
    <submittedName>
        <fullName evidence="2">Uncharacterized protein</fullName>
    </submittedName>
</protein>
<feature type="signal peptide" evidence="1">
    <location>
        <begin position="1"/>
        <end position="19"/>
    </location>
</feature>
<proteinExistence type="predicted"/>
<sequence length="141" mass="16102">MTNSQVIIVLISKLVCSLCMQPFFLTKLPVCFLCMQPLFLVDWNLHTSHIHRTCTQKHTGCSLYRYVHKFAAKTKGSTELLVSPSESSEFQSDRAPYIASVQIDMLLMPLLNFHPPLWNCLSYHGEDPANRATKEKIRSSE</sequence>
<evidence type="ECO:0000256" key="1">
    <source>
        <dbReference type="SAM" id="SignalP"/>
    </source>
</evidence>
<evidence type="ECO:0000313" key="2">
    <source>
        <dbReference type="EMBL" id="MBA4647505.1"/>
    </source>
</evidence>
<name>A0A7C9DTA6_OPUST</name>